<name>A0A1W1CWC6_9ZZZZ</name>
<dbReference type="EMBL" id="FPHM01000144">
    <property type="protein sequence ID" value="SFV70126.1"/>
    <property type="molecule type" value="Genomic_DNA"/>
</dbReference>
<gene>
    <name evidence="1" type="ORF">MNB_SV-13-537</name>
</gene>
<proteinExistence type="predicted"/>
<organism evidence="1">
    <name type="scientific">hydrothermal vent metagenome</name>
    <dbReference type="NCBI Taxonomy" id="652676"/>
    <lineage>
        <taxon>unclassified sequences</taxon>
        <taxon>metagenomes</taxon>
        <taxon>ecological metagenomes</taxon>
    </lineage>
</organism>
<reference evidence="1" key="1">
    <citation type="submission" date="2016-10" db="EMBL/GenBank/DDBJ databases">
        <authorList>
            <person name="de Groot N.N."/>
        </authorList>
    </citation>
    <scope>NUCLEOTIDE SEQUENCE</scope>
</reference>
<protein>
    <recommendedName>
        <fullName evidence="2">Co-chaperone DjlA N-terminal domain-containing protein</fullName>
    </recommendedName>
</protein>
<accession>A0A1W1CWC6</accession>
<evidence type="ECO:0000313" key="1">
    <source>
        <dbReference type="EMBL" id="SFV70126.1"/>
    </source>
</evidence>
<sequence length="113" mass="13235">MDKMLKESVAALFCHVIKMDNKDIDAERPLFRRFMKLDFPSMTDEEACNLLDKVIEKEYNIDTQISIIANGLHNEAYTKMSVLKQLNHIIIKSNLENEDYDLFDKVKKAFFSN</sequence>
<evidence type="ECO:0008006" key="2">
    <source>
        <dbReference type="Google" id="ProtNLM"/>
    </source>
</evidence>
<dbReference type="AlphaFoldDB" id="A0A1W1CWC6"/>